<feature type="region of interest" description="Disordered" evidence="6">
    <location>
        <begin position="1"/>
        <end position="25"/>
    </location>
</feature>
<evidence type="ECO:0000256" key="3">
    <source>
        <dbReference type="ARBA" id="ARBA00024186"/>
    </source>
</evidence>
<feature type="region of interest" description="Disordered" evidence="6">
    <location>
        <begin position="378"/>
        <end position="397"/>
    </location>
</feature>
<feature type="compositionally biased region" description="Basic and acidic residues" evidence="6">
    <location>
        <begin position="1083"/>
        <end position="1097"/>
    </location>
</feature>
<keyword evidence="1 5" id="KW-0175">Coiled coil</keyword>
<feature type="region of interest" description="Disordered" evidence="6">
    <location>
        <begin position="103"/>
        <end position="132"/>
    </location>
</feature>
<dbReference type="PANTHER" id="PTHR31908">
    <property type="entry name" value="PROTEIN CROWDED NUCLEI 4"/>
    <property type="match status" value="1"/>
</dbReference>
<reference evidence="7 8" key="1">
    <citation type="submission" date="2024-08" db="EMBL/GenBank/DDBJ databases">
        <title>Insights into the chromosomal genome structure of Flemingia macrophylla.</title>
        <authorList>
            <person name="Ding Y."/>
            <person name="Zhao Y."/>
            <person name="Bi W."/>
            <person name="Wu M."/>
            <person name="Zhao G."/>
            <person name="Gong Y."/>
            <person name="Li W."/>
            <person name="Zhang P."/>
        </authorList>
    </citation>
    <scope>NUCLEOTIDE SEQUENCE [LARGE SCALE GENOMIC DNA]</scope>
    <source>
        <strain evidence="7">DYQJB</strain>
        <tissue evidence="7">Leaf</tissue>
    </source>
</reference>
<dbReference type="Proteomes" id="UP001603857">
    <property type="component" value="Unassembled WGS sequence"/>
</dbReference>
<feature type="coiled-coil region" evidence="5">
    <location>
        <begin position="718"/>
        <end position="845"/>
    </location>
</feature>
<comment type="similarity">
    <text evidence="4">Belongs to the CRWN family.</text>
</comment>
<dbReference type="EMBL" id="JBGMDY010000006">
    <property type="protein sequence ID" value="KAL2329711.1"/>
    <property type="molecule type" value="Genomic_DNA"/>
</dbReference>
<gene>
    <name evidence="7" type="ORF">Fmac_017292</name>
</gene>
<accession>A0ABD1M1N9</accession>
<sequence>MGNTVTSRKVHANPRFKPKSHRENSHITLRKRYRTSNPQFAGIWEPRSRPEPYLVRVFVPLPSISLPNSGARPRSNSEGLGFSGERGGFAMFTPQKVWSSWSLTPSKSGARGGTGSGSDLGPNSGDGAKGKSVAVVENGGNLDREVLLERVSSLEKEEYGKPVLVEGSQLNMFNSVHCLLFVGIEEEWLFFLGQLYEYQFNMGLLLIEKKEWNSKYTELSQDLVEVKDALEREKAAHLIALSEAEKREENLRKALGVEKECVIDLEKALREMRSEHAKIKFTADSKLAEANALVASIEEKSLEVEAKLRSADAKFAEISRKSSEFDRKSQDLEAQESALRRDRLSLIAEHEAHESTLSKQREDLREWEKKLQQGEERLAKGQRILNEREQRANENDRMCRQKEKDLEEAQRKIDATNITLKNKEDDVNNRLADITLKEKEYNSVRTNLDLKEKKLSAWEEKLNAREKVEMQKLLDDHNAVLDLKKQEFEVELDEKRKSFEDGLKNKLVEVEKKEAEISHMEEKVAKREQALEKKTDKLKEKEKEYEQKVKALKEREKSIKSEEKSLVTEKGKIESEREELLTLKAEVEKIRANNEEELLRINEQSNHLKVTEEERSEYLRLQSQLKHEADQYRHQKELLLKEAEDLRQHKEAFEREWDELDLKRADVEKELKSVIQQREEISKLQQFEEEKLKNEKQATQDYVRRELETLKLAKESFAAEMELEKSSLTEKVQSERNQMLLDFELHKTELEADMQNQLEQKEKDLIERKKLFEEKRESELSNINFLREVANREMDEMKLQRSKLEKEKQEFDENKKHIERQRIEMQEDIDVLVDLNKKLKNQREQFILERRRFIEFVEKLRSCQNCGEMISEFVLSDLQSSVDIENFEVPSLPKLASDAIQGGSNENLASTRQNTDVSPAIESKSPVSGGTISWLRKCTSKILKISPIRKIESEDTGTLRDIGISSVEITNVEDSPGGIPGTENEAELSFAVVNDSLDVLRVQSGNDITEVEADWEPSVENRSNVDSKAPEDIQPPDSKVGQQKPRKGGGRTRVKRTNTVKAVLKEARGILGEDAEALPGEAVDDHETEFPNGKAEDSANVNSESQKPSNRRIPVNVRKRNRVQTSQMTVSGHDDNASEGHSDSLIPGQRKRRRQKAAAPPAQTAGEKRYNLRRPKTGATTSSVRAMPAGGKESQGEVDRVKDTEEVTADSKASHSHSVGITNENGGSIHLEQSLKGVETRDGYGGDTAGAFANDMAMSEEVNGTADDVEENDGEYRSESDGGDAGVDNEDDDDYQQPGEASIGKKLWNFFTT</sequence>
<feature type="compositionally biased region" description="Basic and acidic residues" evidence="6">
    <location>
        <begin position="1132"/>
        <end position="1142"/>
    </location>
</feature>
<dbReference type="InterPro" id="IPR040418">
    <property type="entry name" value="CRWN"/>
</dbReference>
<evidence type="ECO:0000256" key="5">
    <source>
        <dbReference type="SAM" id="Coils"/>
    </source>
</evidence>
<feature type="compositionally biased region" description="Basic residues" evidence="6">
    <location>
        <begin position="8"/>
        <end position="20"/>
    </location>
</feature>
<feature type="compositionally biased region" description="Polar residues" evidence="6">
    <location>
        <begin position="1216"/>
        <end position="1226"/>
    </location>
</feature>
<dbReference type="PANTHER" id="PTHR31908:SF11">
    <property type="entry name" value="PROTEIN CROWDED NUCLEI 1"/>
    <property type="match status" value="1"/>
</dbReference>
<feature type="region of interest" description="Disordered" evidence="6">
    <location>
        <begin position="904"/>
        <end position="924"/>
    </location>
</feature>
<feature type="region of interest" description="Disordered" evidence="6">
    <location>
        <begin position="1075"/>
        <end position="1313"/>
    </location>
</feature>
<evidence type="ECO:0000313" key="7">
    <source>
        <dbReference type="EMBL" id="KAL2329711.1"/>
    </source>
</evidence>
<feature type="compositionally biased region" description="Basic residues" evidence="6">
    <location>
        <begin position="1044"/>
        <end position="1058"/>
    </location>
</feature>
<proteinExistence type="inferred from homology"/>
<evidence type="ECO:0000256" key="2">
    <source>
        <dbReference type="ARBA" id="ARBA00023242"/>
    </source>
</evidence>
<feature type="region of interest" description="Disordered" evidence="6">
    <location>
        <begin position="1011"/>
        <end position="1058"/>
    </location>
</feature>
<protein>
    <recommendedName>
        <fullName evidence="9">Nuclear matrix constituent protein 1-like protein</fullName>
    </recommendedName>
</protein>
<keyword evidence="2" id="KW-0539">Nucleus</keyword>
<feature type="compositionally biased region" description="Polar residues" evidence="6">
    <location>
        <begin position="1099"/>
        <end position="1108"/>
    </location>
</feature>
<feature type="coiled-coil region" evidence="5">
    <location>
        <begin position="503"/>
        <end position="684"/>
    </location>
</feature>
<name>A0ABD1M1N9_9FABA</name>
<organism evidence="7 8">
    <name type="scientific">Flemingia macrophylla</name>
    <dbReference type="NCBI Taxonomy" id="520843"/>
    <lineage>
        <taxon>Eukaryota</taxon>
        <taxon>Viridiplantae</taxon>
        <taxon>Streptophyta</taxon>
        <taxon>Embryophyta</taxon>
        <taxon>Tracheophyta</taxon>
        <taxon>Spermatophyta</taxon>
        <taxon>Magnoliopsida</taxon>
        <taxon>eudicotyledons</taxon>
        <taxon>Gunneridae</taxon>
        <taxon>Pentapetalae</taxon>
        <taxon>rosids</taxon>
        <taxon>fabids</taxon>
        <taxon>Fabales</taxon>
        <taxon>Fabaceae</taxon>
        <taxon>Papilionoideae</taxon>
        <taxon>50 kb inversion clade</taxon>
        <taxon>NPAAA clade</taxon>
        <taxon>indigoferoid/millettioid clade</taxon>
        <taxon>Phaseoleae</taxon>
        <taxon>Flemingia</taxon>
    </lineage>
</organism>
<comment type="caution">
    <text evidence="7">The sequence shown here is derived from an EMBL/GenBank/DDBJ whole genome shotgun (WGS) entry which is preliminary data.</text>
</comment>
<evidence type="ECO:0000256" key="4">
    <source>
        <dbReference type="ARBA" id="ARBA00024208"/>
    </source>
</evidence>
<evidence type="ECO:0008006" key="9">
    <source>
        <dbReference type="Google" id="ProtNLM"/>
    </source>
</evidence>
<keyword evidence="8" id="KW-1185">Reference proteome</keyword>
<evidence type="ECO:0000256" key="6">
    <source>
        <dbReference type="SAM" id="MobiDB-lite"/>
    </source>
</evidence>
<feature type="compositionally biased region" description="Polar residues" evidence="6">
    <location>
        <begin position="904"/>
        <end position="917"/>
    </location>
</feature>
<feature type="coiled-coil region" evidence="5">
    <location>
        <begin position="209"/>
        <end position="247"/>
    </location>
</feature>
<evidence type="ECO:0000313" key="8">
    <source>
        <dbReference type="Proteomes" id="UP001603857"/>
    </source>
</evidence>
<dbReference type="GO" id="GO:0005652">
    <property type="term" value="C:nuclear lamina"/>
    <property type="evidence" value="ECO:0007669"/>
    <property type="project" value="UniProtKB-SubCell"/>
</dbReference>
<evidence type="ECO:0000256" key="1">
    <source>
        <dbReference type="ARBA" id="ARBA00023054"/>
    </source>
</evidence>
<comment type="subcellular location">
    <subcellularLocation>
        <location evidence="3">Nucleus lamina</location>
    </subcellularLocation>
</comment>
<feature type="compositionally biased region" description="Basic and acidic residues" evidence="6">
    <location>
        <begin position="1194"/>
        <end position="1205"/>
    </location>
</feature>